<feature type="region of interest" description="Disordered" evidence="1">
    <location>
        <begin position="365"/>
        <end position="385"/>
    </location>
</feature>
<gene>
    <name evidence="3" type="ORF">Cba03nite_42620</name>
</gene>
<feature type="transmembrane region" description="Helical" evidence="2">
    <location>
        <begin position="191"/>
        <end position="212"/>
    </location>
</feature>
<feature type="transmembrane region" description="Helical" evidence="2">
    <location>
        <begin position="286"/>
        <end position="304"/>
    </location>
</feature>
<feature type="transmembrane region" description="Helical" evidence="2">
    <location>
        <begin position="162"/>
        <end position="185"/>
    </location>
</feature>
<evidence type="ECO:0000256" key="2">
    <source>
        <dbReference type="SAM" id="Phobius"/>
    </source>
</evidence>
<keyword evidence="4" id="KW-1185">Reference proteome</keyword>
<feature type="compositionally biased region" description="Pro residues" evidence="1">
    <location>
        <begin position="370"/>
        <end position="379"/>
    </location>
</feature>
<feature type="transmembrane region" description="Helical" evidence="2">
    <location>
        <begin position="324"/>
        <end position="354"/>
    </location>
</feature>
<protein>
    <submittedName>
        <fullName evidence="3">Uncharacterized protein</fullName>
    </submittedName>
</protein>
<evidence type="ECO:0000256" key="1">
    <source>
        <dbReference type="SAM" id="MobiDB-lite"/>
    </source>
</evidence>
<feature type="transmembrane region" description="Helical" evidence="2">
    <location>
        <begin position="261"/>
        <end position="279"/>
    </location>
</feature>
<evidence type="ECO:0000313" key="4">
    <source>
        <dbReference type="Proteomes" id="UP000601223"/>
    </source>
</evidence>
<name>A0A8J3JLN8_9ACTN</name>
<organism evidence="3 4">
    <name type="scientific">Catellatospora bangladeshensis</name>
    <dbReference type="NCBI Taxonomy" id="310355"/>
    <lineage>
        <taxon>Bacteria</taxon>
        <taxon>Bacillati</taxon>
        <taxon>Actinomycetota</taxon>
        <taxon>Actinomycetes</taxon>
        <taxon>Micromonosporales</taxon>
        <taxon>Micromonosporaceae</taxon>
        <taxon>Catellatospora</taxon>
    </lineage>
</organism>
<accession>A0A8J3JLN8</accession>
<keyword evidence="2" id="KW-1133">Transmembrane helix</keyword>
<dbReference type="AlphaFoldDB" id="A0A8J3JLN8"/>
<feature type="transmembrane region" description="Helical" evidence="2">
    <location>
        <begin position="61"/>
        <end position="81"/>
    </location>
</feature>
<reference evidence="3 4" key="1">
    <citation type="submission" date="2021-01" db="EMBL/GenBank/DDBJ databases">
        <title>Whole genome shotgun sequence of Catellatospora bangladeshensis NBRC 107357.</title>
        <authorList>
            <person name="Komaki H."/>
            <person name="Tamura T."/>
        </authorList>
    </citation>
    <scope>NUCLEOTIDE SEQUENCE [LARGE SCALE GENOMIC DNA]</scope>
    <source>
        <strain evidence="3 4">NBRC 107357</strain>
    </source>
</reference>
<comment type="caution">
    <text evidence="3">The sequence shown here is derived from an EMBL/GenBank/DDBJ whole genome shotgun (WGS) entry which is preliminary data.</text>
</comment>
<feature type="transmembrane region" description="Helical" evidence="2">
    <location>
        <begin position="224"/>
        <end position="249"/>
    </location>
</feature>
<feature type="transmembrane region" description="Helical" evidence="2">
    <location>
        <begin position="93"/>
        <end position="114"/>
    </location>
</feature>
<feature type="transmembrane region" description="Helical" evidence="2">
    <location>
        <begin position="32"/>
        <end position="49"/>
    </location>
</feature>
<feature type="transmembrane region" description="Helical" evidence="2">
    <location>
        <begin position="120"/>
        <end position="141"/>
    </location>
</feature>
<dbReference type="Proteomes" id="UP000601223">
    <property type="component" value="Unassembled WGS sequence"/>
</dbReference>
<dbReference type="EMBL" id="BONF01000025">
    <property type="protein sequence ID" value="GIF82913.1"/>
    <property type="molecule type" value="Genomic_DNA"/>
</dbReference>
<keyword evidence="2" id="KW-0812">Transmembrane</keyword>
<evidence type="ECO:0000313" key="3">
    <source>
        <dbReference type="EMBL" id="GIF82913.1"/>
    </source>
</evidence>
<proteinExistence type="predicted"/>
<keyword evidence="2" id="KW-0472">Membrane</keyword>
<sequence length="385" mass="39473">MHAAANLAPGVGADLGARVTGSGRNVELVRRIGLLGLFVLAGLAAAWALDVDVAAVSHSPVYRLGAYALLAVGLYGATFGIDLRQAQADGRVIGLAVTVGVVVKALLIGVSLALAWQDPLFLLLGVAVAQIDPLSVAALLNDTRMSERARTVLAAWSSFDDPVTVLLAIYAAGVAATVFGLGGAVSDGNPLLTYGADLAGNAALAGAAWALWRLARTRVWLQYVLLAVVLCVAVATGWMLAVAIAGLFARPAALEPWIPRITQTALYAAATGLGVLLVDGIAPVRGVTLGVAAFAAQAVAAWLLTRGMPRADRWHLAAAQQNGITAIILALTLQIDFDGVVAVVAPAILTANLLHAAVNRRLDRHLATPAPTPTPPSPDPGLTGR</sequence>